<comment type="caution">
    <text evidence="2">The sequence shown here is derived from an EMBL/GenBank/DDBJ whole genome shotgun (WGS) entry which is preliminary data.</text>
</comment>
<dbReference type="SUPFAM" id="SSF53955">
    <property type="entry name" value="Lysozyme-like"/>
    <property type="match status" value="1"/>
</dbReference>
<name>A0ABS5KKP7_9ACTN</name>
<evidence type="ECO:0000313" key="2">
    <source>
        <dbReference type="EMBL" id="MBS2546613.1"/>
    </source>
</evidence>
<dbReference type="EMBL" id="JAAFYZ010000015">
    <property type="protein sequence ID" value="MBS2546613.1"/>
    <property type="molecule type" value="Genomic_DNA"/>
</dbReference>
<sequence>MHESAGNPGAVNGWDSNAAKGTPSIGLLQVIQPTFNSYMLAGHGNIYNPVDNIIAGARYAAATYGSLDNVVAQRCGGSCWVGY</sequence>
<keyword evidence="3" id="KW-1185">Reference proteome</keyword>
<gene>
    <name evidence="2" type="ORF">KGQ19_07010</name>
</gene>
<protein>
    <submittedName>
        <fullName evidence="2">Transglycosylase SLT domain-containing protein</fullName>
    </submittedName>
</protein>
<reference evidence="2 3" key="1">
    <citation type="submission" date="2020-02" db="EMBL/GenBank/DDBJ databases">
        <title>Acidophilic actinobacteria isolated from forest soil.</title>
        <authorList>
            <person name="Golinska P."/>
        </authorList>
    </citation>
    <scope>NUCLEOTIDE SEQUENCE [LARGE SCALE GENOMIC DNA]</scope>
    <source>
        <strain evidence="2 3">NL8</strain>
    </source>
</reference>
<evidence type="ECO:0000259" key="1">
    <source>
        <dbReference type="Pfam" id="PF01464"/>
    </source>
</evidence>
<dbReference type="InterPro" id="IPR023346">
    <property type="entry name" value="Lysozyme-like_dom_sf"/>
</dbReference>
<accession>A0ABS5KKP7</accession>
<feature type="domain" description="Transglycosylase SLT" evidence="1">
    <location>
        <begin position="2"/>
        <end position="69"/>
    </location>
</feature>
<dbReference type="Gene3D" id="1.10.530.10">
    <property type="match status" value="1"/>
</dbReference>
<proteinExistence type="predicted"/>
<dbReference type="Proteomes" id="UP000730482">
    <property type="component" value="Unassembled WGS sequence"/>
</dbReference>
<dbReference type="InterPro" id="IPR008258">
    <property type="entry name" value="Transglycosylase_SLT_dom_1"/>
</dbReference>
<dbReference type="Pfam" id="PF01464">
    <property type="entry name" value="SLT"/>
    <property type="match status" value="1"/>
</dbReference>
<organism evidence="2 3">
    <name type="scientific">Catenulispora pinistramenti</name>
    <dbReference type="NCBI Taxonomy" id="2705254"/>
    <lineage>
        <taxon>Bacteria</taxon>
        <taxon>Bacillati</taxon>
        <taxon>Actinomycetota</taxon>
        <taxon>Actinomycetes</taxon>
        <taxon>Catenulisporales</taxon>
        <taxon>Catenulisporaceae</taxon>
        <taxon>Catenulispora</taxon>
    </lineage>
</organism>
<evidence type="ECO:0000313" key="3">
    <source>
        <dbReference type="Proteomes" id="UP000730482"/>
    </source>
</evidence>